<dbReference type="GO" id="GO:0005524">
    <property type="term" value="F:ATP binding"/>
    <property type="evidence" value="ECO:0007669"/>
    <property type="project" value="UniProtKB-KW"/>
</dbReference>
<dbReference type="Pfam" id="PF00005">
    <property type="entry name" value="ABC_tran"/>
    <property type="match status" value="1"/>
</dbReference>
<dbReference type="Proteomes" id="UP001465153">
    <property type="component" value="Unassembled WGS sequence"/>
</dbReference>
<keyword evidence="6" id="KW-1185">Reference proteome</keyword>
<protein>
    <submittedName>
        <fullName evidence="5">ABC transporter ATP-binding protein</fullName>
    </submittedName>
</protein>
<dbReference type="PANTHER" id="PTHR42939:SF1">
    <property type="entry name" value="ABC TRANSPORTER ATP-BINDING PROTEIN ALBC-RELATED"/>
    <property type="match status" value="1"/>
</dbReference>
<dbReference type="SMART" id="SM00382">
    <property type="entry name" value="AAA"/>
    <property type="match status" value="1"/>
</dbReference>
<dbReference type="EMBL" id="BAABWN010000002">
    <property type="protein sequence ID" value="GAA6166960.1"/>
    <property type="molecule type" value="Genomic_DNA"/>
</dbReference>
<accession>A0ABQ0A5N4</accession>
<evidence type="ECO:0000259" key="4">
    <source>
        <dbReference type="PROSITE" id="PS50893"/>
    </source>
</evidence>
<name>A0ABQ0A5N4_9GAMM</name>
<dbReference type="InterPro" id="IPR003439">
    <property type="entry name" value="ABC_transporter-like_ATP-bd"/>
</dbReference>
<dbReference type="PANTHER" id="PTHR42939">
    <property type="entry name" value="ABC TRANSPORTER ATP-BINDING PROTEIN ALBC-RELATED"/>
    <property type="match status" value="1"/>
</dbReference>
<proteinExistence type="predicted"/>
<evidence type="ECO:0000313" key="5">
    <source>
        <dbReference type="EMBL" id="GAA6166960.1"/>
    </source>
</evidence>
<dbReference type="Gene3D" id="3.40.50.300">
    <property type="entry name" value="P-loop containing nucleotide triphosphate hydrolases"/>
    <property type="match status" value="1"/>
</dbReference>
<comment type="caution">
    <text evidence="5">The sequence shown here is derived from an EMBL/GenBank/DDBJ whole genome shotgun (WGS) entry which is preliminary data.</text>
</comment>
<gene>
    <name evidence="5" type="ORF">NBRC116591_07700</name>
</gene>
<feature type="domain" description="ABC transporter" evidence="4">
    <location>
        <begin position="6"/>
        <end position="231"/>
    </location>
</feature>
<organism evidence="5 6">
    <name type="scientific">Sessilibacter corallicola</name>
    <dbReference type="NCBI Taxonomy" id="2904075"/>
    <lineage>
        <taxon>Bacteria</taxon>
        <taxon>Pseudomonadati</taxon>
        <taxon>Pseudomonadota</taxon>
        <taxon>Gammaproteobacteria</taxon>
        <taxon>Cellvibrionales</taxon>
        <taxon>Cellvibrionaceae</taxon>
        <taxon>Sessilibacter</taxon>
    </lineage>
</organism>
<keyword evidence="1" id="KW-0813">Transport</keyword>
<dbReference type="RefSeq" id="WP_233087799.1">
    <property type="nucleotide sequence ID" value="NZ_BAABWN010000002.1"/>
</dbReference>
<evidence type="ECO:0000256" key="1">
    <source>
        <dbReference type="ARBA" id="ARBA00022448"/>
    </source>
</evidence>
<dbReference type="CDD" id="cd03230">
    <property type="entry name" value="ABC_DR_subfamily_A"/>
    <property type="match status" value="1"/>
</dbReference>
<sequence>MTAPIVKIRNLKKSYRRKSVVDIEQLDIQPGRILGFIGPNGAGKTTTIRCLLGLARFQGELEILGKNPYKDRQELLRDISFIADTAVLPKWITSRQLLDYLEKVHPNFNRHKAEGFLAHTDIAPNAKVSSLSKGMTTQLHLALVISIDAKLLLLDEPTLGLDIIYRQKFYEQLLNDFFDETRTVLITTHQVEEIETILTDIVFINRGKIALNLPIDDIGQHYSEVVVAPQDIELARSLKPINERKNLGDTIMLFENQNPRDLEQLGTLHTPSLSNLFVAKFASNYQSLGT</sequence>
<dbReference type="InterPro" id="IPR027417">
    <property type="entry name" value="P-loop_NTPase"/>
</dbReference>
<keyword evidence="3 5" id="KW-0067">ATP-binding</keyword>
<dbReference type="SUPFAM" id="SSF52540">
    <property type="entry name" value="P-loop containing nucleoside triphosphate hydrolases"/>
    <property type="match status" value="1"/>
</dbReference>
<evidence type="ECO:0000256" key="2">
    <source>
        <dbReference type="ARBA" id="ARBA00022741"/>
    </source>
</evidence>
<dbReference type="InterPro" id="IPR003593">
    <property type="entry name" value="AAA+_ATPase"/>
</dbReference>
<dbReference type="PROSITE" id="PS50893">
    <property type="entry name" value="ABC_TRANSPORTER_2"/>
    <property type="match status" value="1"/>
</dbReference>
<dbReference type="InterPro" id="IPR051782">
    <property type="entry name" value="ABC_Transporter_VariousFunc"/>
</dbReference>
<evidence type="ECO:0000256" key="3">
    <source>
        <dbReference type="ARBA" id="ARBA00022840"/>
    </source>
</evidence>
<keyword evidence="2" id="KW-0547">Nucleotide-binding</keyword>
<evidence type="ECO:0000313" key="6">
    <source>
        <dbReference type="Proteomes" id="UP001465153"/>
    </source>
</evidence>
<reference evidence="5 6" key="1">
    <citation type="submission" date="2024-04" db="EMBL/GenBank/DDBJ databases">
        <title>Draft genome sequence of Sessilibacter corallicola NBRC 116591.</title>
        <authorList>
            <person name="Miyakawa T."/>
            <person name="Kusuya Y."/>
            <person name="Miura T."/>
        </authorList>
    </citation>
    <scope>NUCLEOTIDE SEQUENCE [LARGE SCALE GENOMIC DNA]</scope>
    <source>
        <strain evidence="5 6">KU-00831-HH</strain>
    </source>
</reference>